<dbReference type="EMBL" id="CP080467">
    <property type="protein sequence ID" value="UNO48731.1"/>
    <property type="molecule type" value="Genomic_DNA"/>
</dbReference>
<evidence type="ECO:0000313" key="1">
    <source>
        <dbReference type="EMBL" id="UNO48731.1"/>
    </source>
</evidence>
<proteinExistence type="predicted"/>
<name>T0CCK3_ALIAG</name>
<dbReference type="RefSeq" id="WP_021295539.1">
    <property type="nucleotide sequence ID" value="NZ_AURB01000081.1"/>
</dbReference>
<reference evidence="2" key="1">
    <citation type="journal article" date="2022" name="G3 (Bethesda)">
        <title>Unveiling the complete genome sequence of Alicyclobacillus acidoterrestris DSM 3922T, a taint-producing strain.</title>
        <authorList>
            <person name="Leonardo I.C."/>
            <person name="Barreto Crespo M.T."/>
            <person name="Gaspar F.B."/>
        </authorList>
    </citation>
    <scope>NUCLEOTIDE SEQUENCE [LARGE SCALE GENOMIC DNA]</scope>
    <source>
        <strain evidence="2">DSM 3922</strain>
    </source>
</reference>
<keyword evidence="2" id="KW-1185">Reference proteome</keyword>
<dbReference type="KEGG" id="aaco:K1I37_19105"/>
<accession>T0CCK3</accession>
<evidence type="ECO:0000313" key="2">
    <source>
        <dbReference type="Proteomes" id="UP000829401"/>
    </source>
</evidence>
<gene>
    <name evidence="1" type="ORF">K1I37_19105</name>
</gene>
<sequence length="93" mass="11122">MWRVQVWKDKHIVEAELCINEALAKQKEQEFRQKFDENTHTFKIEEDKNRGWWHDFPGTGTVFDGSPTGTPYKLEPSPLLSDNYPEKKKKWKK</sequence>
<dbReference type="AlphaFoldDB" id="T0CCK3"/>
<organism evidence="1 2">
    <name type="scientific">Alicyclobacillus acidoterrestris (strain ATCC 49025 / DSM 3922 / CIP 106132 / NCIMB 13137 / GD3B)</name>
    <dbReference type="NCBI Taxonomy" id="1356854"/>
    <lineage>
        <taxon>Bacteria</taxon>
        <taxon>Bacillati</taxon>
        <taxon>Bacillota</taxon>
        <taxon>Bacilli</taxon>
        <taxon>Bacillales</taxon>
        <taxon>Alicyclobacillaceae</taxon>
        <taxon>Alicyclobacillus</taxon>
    </lineage>
</organism>
<accession>A0A9E6ZKT7</accession>
<dbReference type="Proteomes" id="UP000829401">
    <property type="component" value="Chromosome"/>
</dbReference>
<protein>
    <submittedName>
        <fullName evidence="1">Uncharacterized protein</fullName>
    </submittedName>
</protein>
<dbReference type="STRING" id="1356854.N007_21135"/>